<keyword evidence="2" id="KW-1185">Reference proteome</keyword>
<comment type="caution">
    <text evidence="1">The sequence shown here is derived from an EMBL/GenBank/DDBJ whole genome shotgun (WGS) entry which is preliminary data.</text>
</comment>
<dbReference type="EMBL" id="SJPQ01000001">
    <property type="protein sequence ID" value="TWT90549.1"/>
    <property type="molecule type" value="Genomic_DNA"/>
</dbReference>
<dbReference type="AlphaFoldDB" id="A0A5C5ZSR5"/>
<evidence type="ECO:0000313" key="1">
    <source>
        <dbReference type="EMBL" id="TWT90549.1"/>
    </source>
</evidence>
<evidence type="ECO:0000313" key="2">
    <source>
        <dbReference type="Proteomes" id="UP000315440"/>
    </source>
</evidence>
<protein>
    <recommendedName>
        <fullName evidence="3">PEP-CTERM protein-sorting domain-containing protein</fullName>
    </recommendedName>
</protein>
<sequence length="206" mass="21373">MLMAVSMMAPSTQAGELNIEFTGLDVVYDGSDLFTSPSDDPIDVVTISHDGFVYPAITLADNPGISVDVFVPQVLNLDATGDTTMSGAGGYLDLTLAGSDSLEIDLNLVSVSWVDVQNIVRFVFAGSAGQVDSQQLPYGLVADDDVTIAFSARVRNSSLTTAGGEVTGFRAYGTGQVTGTATVIPEPVSAVLLLGALAAFASRRRS</sequence>
<gene>
    <name evidence="1" type="ORF">Mal64_09410</name>
</gene>
<evidence type="ECO:0008006" key="3">
    <source>
        <dbReference type="Google" id="ProtNLM"/>
    </source>
</evidence>
<name>A0A5C5ZSR5_9BACT</name>
<proteinExistence type="predicted"/>
<dbReference type="Proteomes" id="UP000315440">
    <property type="component" value="Unassembled WGS sequence"/>
</dbReference>
<organism evidence="1 2">
    <name type="scientific">Pseudobythopirellula maris</name>
    <dbReference type="NCBI Taxonomy" id="2527991"/>
    <lineage>
        <taxon>Bacteria</taxon>
        <taxon>Pseudomonadati</taxon>
        <taxon>Planctomycetota</taxon>
        <taxon>Planctomycetia</taxon>
        <taxon>Pirellulales</taxon>
        <taxon>Lacipirellulaceae</taxon>
        <taxon>Pseudobythopirellula</taxon>
    </lineage>
</organism>
<accession>A0A5C5ZSR5</accession>
<reference evidence="1 2" key="1">
    <citation type="submission" date="2019-02" db="EMBL/GenBank/DDBJ databases">
        <title>Deep-cultivation of Planctomycetes and their phenomic and genomic characterization uncovers novel biology.</title>
        <authorList>
            <person name="Wiegand S."/>
            <person name="Jogler M."/>
            <person name="Boedeker C."/>
            <person name="Pinto D."/>
            <person name="Vollmers J."/>
            <person name="Rivas-Marin E."/>
            <person name="Kohn T."/>
            <person name="Peeters S.H."/>
            <person name="Heuer A."/>
            <person name="Rast P."/>
            <person name="Oberbeckmann S."/>
            <person name="Bunk B."/>
            <person name="Jeske O."/>
            <person name="Meyerdierks A."/>
            <person name="Storesund J.E."/>
            <person name="Kallscheuer N."/>
            <person name="Luecker S."/>
            <person name="Lage O.M."/>
            <person name="Pohl T."/>
            <person name="Merkel B.J."/>
            <person name="Hornburger P."/>
            <person name="Mueller R.-W."/>
            <person name="Bruemmer F."/>
            <person name="Labrenz M."/>
            <person name="Spormann A.M."/>
            <person name="Op Den Camp H."/>
            <person name="Overmann J."/>
            <person name="Amann R."/>
            <person name="Jetten M.S.M."/>
            <person name="Mascher T."/>
            <person name="Medema M.H."/>
            <person name="Devos D.P."/>
            <person name="Kaster A.-K."/>
            <person name="Ovreas L."/>
            <person name="Rohde M."/>
            <person name="Galperin M.Y."/>
            <person name="Jogler C."/>
        </authorList>
    </citation>
    <scope>NUCLEOTIDE SEQUENCE [LARGE SCALE GENOMIC DNA]</scope>
    <source>
        <strain evidence="1 2">Mal64</strain>
    </source>
</reference>